<accession>A0A3S5CI87</accession>
<dbReference type="EMBL" id="CAAALY010008787">
    <property type="protein sequence ID" value="VEL10361.1"/>
    <property type="molecule type" value="Genomic_DNA"/>
</dbReference>
<protein>
    <submittedName>
        <fullName evidence="1">Uncharacterized protein</fullName>
    </submittedName>
</protein>
<sequence>MWPVPSREPASGAAELSGQMRPVVTNVLLSCTRLLARPATSLETRERRLDGCHGSGDRDGVFWPRRQGTCGATGEVHRGGLEGFACPVGALVDNISECRWASCLSVALEKEEDT</sequence>
<organism evidence="1 2">
    <name type="scientific">Protopolystoma xenopodis</name>
    <dbReference type="NCBI Taxonomy" id="117903"/>
    <lineage>
        <taxon>Eukaryota</taxon>
        <taxon>Metazoa</taxon>
        <taxon>Spiralia</taxon>
        <taxon>Lophotrochozoa</taxon>
        <taxon>Platyhelminthes</taxon>
        <taxon>Monogenea</taxon>
        <taxon>Polyopisthocotylea</taxon>
        <taxon>Polystomatidea</taxon>
        <taxon>Polystomatidae</taxon>
        <taxon>Protopolystoma</taxon>
    </lineage>
</organism>
<evidence type="ECO:0000313" key="2">
    <source>
        <dbReference type="Proteomes" id="UP000784294"/>
    </source>
</evidence>
<keyword evidence="2" id="KW-1185">Reference proteome</keyword>
<evidence type="ECO:0000313" key="1">
    <source>
        <dbReference type="EMBL" id="VEL10361.1"/>
    </source>
</evidence>
<comment type="caution">
    <text evidence="1">The sequence shown here is derived from an EMBL/GenBank/DDBJ whole genome shotgun (WGS) entry which is preliminary data.</text>
</comment>
<proteinExistence type="predicted"/>
<dbReference type="AlphaFoldDB" id="A0A3S5CI87"/>
<gene>
    <name evidence="1" type="ORF">PXEA_LOCUS3801</name>
</gene>
<dbReference type="Proteomes" id="UP000784294">
    <property type="component" value="Unassembled WGS sequence"/>
</dbReference>
<reference evidence="1" key="1">
    <citation type="submission" date="2018-11" db="EMBL/GenBank/DDBJ databases">
        <authorList>
            <consortium name="Pathogen Informatics"/>
        </authorList>
    </citation>
    <scope>NUCLEOTIDE SEQUENCE</scope>
</reference>
<name>A0A3S5CI87_9PLAT</name>